<organism evidence="1 2">
    <name type="scientific">Nephila pilipes</name>
    <name type="common">Giant wood spider</name>
    <name type="synonym">Nephila maculata</name>
    <dbReference type="NCBI Taxonomy" id="299642"/>
    <lineage>
        <taxon>Eukaryota</taxon>
        <taxon>Metazoa</taxon>
        <taxon>Ecdysozoa</taxon>
        <taxon>Arthropoda</taxon>
        <taxon>Chelicerata</taxon>
        <taxon>Arachnida</taxon>
        <taxon>Araneae</taxon>
        <taxon>Araneomorphae</taxon>
        <taxon>Entelegynae</taxon>
        <taxon>Araneoidea</taxon>
        <taxon>Nephilidae</taxon>
        <taxon>Nephila</taxon>
    </lineage>
</organism>
<dbReference type="Proteomes" id="UP000887013">
    <property type="component" value="Unassembled WGS sequence"/>
</dbReference>
<accession>A0A8X6QHX0</accession>
<evidence type="ECO:0000313" key="2">
    <source>
        <dbReference type="Proteomes" id="UP000887013"/>
    </source>
</evidence>
<dbReference type="EMBL" id="BMAW01032549">
    <property type="protein sequence ID" value="GFU26151.1"/>
    <property type="molecule type" value="Genomic_DNA"/>
</dbReference>
<reference evidence="1" key="1">
    <citation type="submission" date="2020-08" db="EMBL/GenBank/DDBJ databases">
        <title>Multicomponent nature underlies the extraordinary mechanical properties of spider dragline silk.</title>
        <authorList>
            <person name="Kono N."/>
            <person name="Nakamura H."/>
            <person name="Mori M."/>
            <person name="Yoshida Y."/>
            <person name="Ohtoshi R."/>
            <person name="Malay A.D."/>
            <person name="Moran D.A.P."/>
            <person name="Tomita M."/>
            <person name="Numata K."/>
            <person name="Arakawa K."/>
        </authorList>
    </citation>
    <scope>NUCLEOTIDE SEQUENCE</scope>
</reference>
<protein>
    <submittedName>
        <fullName evidence="1">Uncharacterized protein</fullName>
    </submittedName>
</protein>
<name>A0A8X6QHX0_NEPPI</name>
<proteinExistence type="predicted"/>
<gene>
    <name evidence="1" type="ORF">NPIL_413541</name>
</gene>
<evidence type="ECO:0000313" key="1">
    <source>
        <dbReference type="EMBL" id="GFU26151.1"/>
    </source>
</evidence>
<sequence>MHVHGCGSMNFGEINHNKKNLERIERYSEYRECMRVDSSDPGFHFISFDGLVQNVRELINESNDNDDIVTESGMGPSDVCVP</sequence>
<dbReference type="AlphaFoldDB" id="A0A8X6QHX0"/>
<comment type="caution">
    <text evidence="1">The sequence shown here is derived from an EMBL/GenBank/DDBJ whole genome shotgun (WGS) entry which is preliminary data.</text>
</comment>
<keyword evidence="2" id="KW-1185">Reference proteome</keyword>